<keyword evidence="3" id="KW-1185">Reference proteome</keyword>
<dbReference type="InterPro" id="IPR046070">
    <property type="entry name" value="DUF6029"/>
</dbReference>
<protein>
    <submittedName>
        <fullName evidence="2">Uncharacterized protein</fullName>
    </submittedName>
</protein>
<comment type="caution">
    <text evidence="2">The sequence shown here is derived from an EMBL/GenBank/DDBJ whole genome shotgun (WGS) entry which is preliminary data.</text>
</comment>
<accession>A0A4Q1D3E0</accession>
<gene>
    <name evidence="2" type="ORF">ESB13_12450</name>
</gene>
<name>A0A4Q1D3E0_9BACT</name>
<organism evidence="2 3">
    <name type="scientific">Filimonas effusa</name>
    <dbReference type="NCBI Taxonomy" id="2508721"/>
    <lineage>
        <taxon>Bacteria</taxon>
        <taxon>Pseudomonadati</taxon>
        <taxon>Bacteroidota</taxon>
        <taxon>Chitinophagia</taxon>
        <taxon>Chitinophagales</taxon>
        <taxon>Chitinophagaceae</taxon>
        <taxon>Filimonas</taxon>
    </lineage>
</organism>
<reference evidence="2 3" key="1">
    <citation type="submission" date="2019-01" db="EMBL/GenBank/DDBJ databases">
        <title>Filimonas sp. strain TTM-71.</title>
        <authorList>
            <person name="Chen W.-M."/>
        </authorList>
    </citation>
    <scope>NUCLEOTIDE SEQUENCE [LARGE SCALE GENOMIC DNA]</scope>
    <source>
        <strain evidence="2 3">TTM-71</strain>
    </source>
</reference>
<feature type="signal peptide" evidence="1">
    <location>
        <begin position="1"/>
        <end position="23"/>
    </location>
</feature>
<keyword evidence="1" id="KW-0732">Signal</keyword>
<proteinExistence type="predicted"/>
<dbReference type="EMBL" id="SDHZ01000002">
    <property type="protein sequence ID" value="RXK82932.1"/>
    <property type="molecule type" value="Genomic_DNA"/>
</dbReference>
<dbReference type="AlphaFoldDB" id="A0A4Q1D3E0"/>
<dbReference type="RefSeq" id="WP_164974195.1">
    <property type="nucleotide sequence ID" value="NZ_SDHZ01000002.1"/>
</dbReference>
<sequence>MRQNVWMLSAALTLTLMASTGYAQLEQLGKGHLSGSFESYTQLYRKDTAIGATPPQDKFGSNNFFKLDYTYKQFSAGIQYEAYLPAIQGFPFVSTKLNTTEGKLVNRYFRYSGKQLSVQVGDFYEQFGSGLVFRSWENRQIGINNALEGANIQVQPVPFLKLKFVYGRPRKYFDYANAVVRGADAEIDLNTLVKAPDDAAVHFTAGGSYVSRFQSYTGNMEDFPATVNAWAGRLAMDAGSFSLNAEYVRKSSDPHLVNQYDESTGKALLVNTTYTGRNWGANLSIRSLSNMDFRAEREVEGTVLPVNYIPSLTKQHDYLTTNIYVYNPQVAGETGGQADVFVNLGSSKLSLNYAQYKALKTAGKLFQQGDMAYFRDGSLEWKKKWNNQWQSIAAYHYVFYNKSIVEGGNYENIKAHIGLVNILYKFAAKKSARLELQHLYTEEDKGNWAAAVAEFAFAPLWSFYLSDLYNYGKTDLHYYNFGGSFMKNGARFSLAYGRQRAGLFCVGGVCRYVPAASGFTASFTLSFNN</sequence>
<evidence type="ECO:0000256" key="1">
    <source>
        <dbReference type="SAM" id="SignalP"/>
    </source>
</evidence>
<evidence type="ECO:0000313" key="3">
    <source>
        <dbReference type="Proteomes" id="UP000290545"/>
    </source>
</evidence>
<evidence type="ECO:0000313" key="2">
    <source>
        <dbReference type="EMBL" id="RXK82932.1"/>
    </source>
</evidence>
<dbReference type="Pfam" id="PF19494">
    <property type="entry name" value="DUF6029"/>
    <property type="match status" value="1"/>
</dbReference>
<dbReference type="Proteomes" id="UP000290545">
    <property type="component" value="Unassembled WGS sequence"/>
</dbReference>
<feature type="chain" id="PRO_5020187040" evidence="1">
    <location>
        <begin position="24"/>
        <end position="529"/>
    </location>
</feature>